<feature type="active site" description="Proton donor" evidence="4">
    <location>
        <position position="481"/>
    </location>
</feature>
<proteinExistence type="inferred from homology"/>
<dbReference type="AlphaFoldDB" id="A0A2A5RNX7"/>
<evidence type="ECO:0000256" key="2">
    <source>
        <dbReference type="ARBA" id="ARBA00022676"/>
    </source>
</evidence>
<keyword evidence="10" id="KW-1185">Reference proteome</keyword>
<keyword evidence="2" id="KW-0328">Glycosyltransferase</keyword>
<dbReference type="GO" id="GO:0004553">
    <property type="term" value="F:hydrolase activity, hydrolyzing O-glycosyl compounds"/>
    <property type="evidence" value="ECO:0007669"/>
    <property type="project" value="TreeGrafter"/>
</dbReference>
<evidence type="ECO:0000259" key="7">
    <source>
        <dbReference type="Pfam" id="PF03633"/>
    </source>
</evidence>
<gene>
    <name evidence="9" type="ORF">RT41_GL000841</name>
</gene>
<dbReference type="OrthoDB" id="9758855at2"/>
<evidence type="ECO:0000313" key="10">
    <source>
        <dbReference type="Proteomes" id="UP000218181"/>
    </source>
</evidence>
<comment type="similarity">
    <text evidence="1">Belongs to the glycosyl hydrolase 65 family.</text>
</comment>
<dbReference type="InterPro" id="IPR005194">
    <property type="entry name" value="Glyco_hydro_65_C"/>
</dbReference>
<dbReference type="PIRSF" id="PIRSF036289">
    <property type="entry name" value="Glycosyl_hydrolase_malt_phosph"/>
    <property type="match status" value="1"/>
</dbReference>
<evidence type="ECO:0000259" key="6">
    <source>
        <dbReference type="Pfam" id="PF03632"/>
    </source>
</evidence>
<feature type="binding site" evidence="5">
    <location>
        <begin position="594"/>
        <end position="595"/>
    </location>
    <ligand>
        <name>substrate</name>
    </ligand>
</feature>
<dbReference type="InterPro" id="IPR005196">
    <property type="entry name" value="Glyco_hydro_65_N"/>
</dbReference>
<dbReference type="GO" id="GO:0005975">
    <property type="term" value="P:carbohydrate metabolic process"/>
    <property type="evidence" value="ECO:0007669"/>
    <property type="project" value="InterPro"/>
</dbReference>
<dbReference type="PANTHER" id="PTHR11051">
    <property type="entry name" value="GLYCOSYL HYDROLASE-RELATED"/>
    <property type="match status" value="1"/>
</dbReference>
<dbReference type="SUPFAM" id="SSF48208">
    <property type="entry name" value="Six-hairpin glycosidases"/>
    <property type="match status" value="1"/>
</dbReference>
<sequence>MEDNDWLITYEEQTEGKRAYGQESLMTLGNGYLGWRGAPVWSTYSENHYPGLYVAGIFNRTHTIVEERDIENEDMVNLPNPQLIKIYINGLWVEFEKFTEKRQSRIDFKNGIQSDFYQVKLNEGNLFIKTRKYVDPIDFHCFAFEAELSCDFAGELKLESLIDGQVLNQNVERYRAFESKEFHVTRIGKRSLTARTRTTGIDIVLFAKTKLMGQLLENTDRNEEERLIEPGTIQFKANQIISFSKSMAVATSYEMENPSEYIEKISRNLDIEQIKSHNADYWEKLWQEADIQLESDDKDLQRMIRMNIFHIRQAAQAHANPNLDASVGSRGLTGEGYRGHIFWDEIFVLPYYASNEPETAKALLNYRIKRTIAAKENAKRDQEEGAMFPWQSASIGDEQSQFVHLNTVNNEWEPDNSRRQRHVSLAIVYNMWVYFQVTNDLSFFDEGAVELILETTKFWLNKAHLGKDGRYHIEGVMGPDEFHEAYPGKEGGIQDNAYTNIMLIWQLNWVKELLEKNIIDQQKISSEFLNKLDLVSQKLALEISKDGIIAQYAGYFDLKKVDFAMYEAKYGDIHRIDRLMKAQGISPDEYQVAKQADVLMLLYNLGESLTERLILQLGYELPQNWLQLNRDYYLARTVHGSTTSRPVFAGIDVTLGNLENALDFLKTAIGSDYHDIQGGTTAEGIHIGVMGETLEVIQNEFGGVNLLNETFEIAPHLPHHWTRLSFSQKFKGATLNIEISDKTIKLMTNQPIDVKIYGRSSKLEARRTYEFPLH</sequence>
<dbReference type="InterPro" id="IPR017045">
    <property type="entry name" value="Malt_Pase/Glycosyl_Hdrlase"/>
</dbReference>
<evidence type="ECO:0000256" key="4">
    <source>
        <dbReference type="PIRSR" id="PIRSR036289-50"/>
    </source>
</evidence>
<name>A0A2A5RNX7_9LACT</name>
<dbReference type="EMBL" id="JXJU01000002">
    <property type="protein sequence ID" value="PCS01051.1"/>
    <property type="molecule type" value="Genomic_DNA"/>
</dbReference>
<feature type="binding site" evidence="5">
    <location>
        <begin position="343"/>
        <end position="344"/>
    </location>
    <ligand>
        <name>substrate</name>
    </ligand>
</feature>
<evidence type="ECO:0000259" key="8">
    <source>
        <dbReference type="Pfam" id="PF03636"/>
    </source>
</evidence>
<dbReference type="Gene3D" id="1.50.10.10">
    <property type="match status" value="1"/>
</dbReference>
<dbReference type="Gene3D" id="2.70.98.40">
    <property type="entry name" value="Glycoside hydrolase, family 65, N-terminal domain"/>
    <property type="match status" value="1"/>
</dbReference>
<evidence type="ECO:0000256" key="1">
    <source>
        <dbReference type="ARBA" id="ARBA00006768"/>
    </source>
</evidence>
<keyword evidence="9" id="KW-0378">Hydrolase</keyword>
<feature type="domain" description="Glycoside hydrolase family 65 N-terminal" evidence="8">
    <location>
        <begin position="12"/>
        <end position="252"/>
    </location>
</feature>
<dbReference type="Proteomes" id="UP000218181">
    <property type="component" value="Unassembled WGS sequence"/>
</dbReference>
<dbReference type="Pfam" id="PF03632">
    <property type="entry name" value="Glyco_hydro_65m"/>
    <property type="match status" value="1"/>
</dbReference>
<keyword evidence="3" id="KW-0808">Transferase</keyword>
<accession>A0A2A5RNX7</accession>
<dbReference type="InterPro" id="IPR005195">
    <property type="entry name" value="Glyco_hydro_65_M"/>
</dbReference>
<dbReference type="InterPro" id="IPR008928">
    <property type="entry name" value="6-hairpin_glycosidase_sf"/>
</dbReference>
<dbReference type="InterPro" id="IPR011013">
    <property type="entry name" value="Gal_mutarotase_sf_dom"/>
</dbReference>
<dbReference type="Pfam" id="PF03636">
    <property type="entry name" value="Glyco_hydro_65N"/>
    <property type="match status" value="1"/>
</dbReference>
<dbReference type="SUPFAM" id="SSF74650">
    <property type="entry name" value="Galactose mutarotase-like"/>
    <property type="match status" value="1"/>
</dbReference>
<dbReference type="RefSeq" id="WP_096817290.1">
    <property type="nucleotide sequence ID" value="NZ_JXJU01000002.1"/>
</dbReference>
<dbReference type="InterPro" id="IPR012341">
    <property type="entry name" value="6hp_glycosidase-like_sf"/>
</dbReference>
<evidence type="ECO:0000313" key="9">
    <source>
        <dbReference type="EMBL" id="PCS01051.1"/>
    </source>
</evidence>
<dbReference type="PANTHER" id="PTHR11051:SF8">
    <property type="entry name" value="PROTEIN-GLUCOSYLGALACTOSYLHYDROXYLYSINE GLUCOSIDASE"/>
    <property type="match status" value="1"/>
</dbReference>
<evidence type="ECO:0000256" key="5">
    <source>
        <dbReference type="PIRSR" id="PIRSR036289-51"/>
    </source>
</evidence>
<dbReference type="GO" id="GO:0030246">
    <property type="term" value="F:carbohydrate binding"/>
    <property type="evidence" value="ECO:0007669"/>
    <property type="project" value="InterPro"/>
</dbReference>
<dbReference type="Pfam" id="PF03633">
    <property type="entry name" value="Glyco_hydro_65C"/>
    <property type="match status" value="1"/>
</dbReference>
<reference evidence="9 10" key="1">
    <citation type="submission" date="2014-12" db="EMBL/GenBank/DDBJ databases">
        <title>Draft genome sequences of 10 type strains of Lactococcus.</title>
        <authorList>
            <person name="Sun Z."/>
            <person name="Zhong Z."/>
            <person name="Liu W."/>
            <person name="Zhang W."/>
            <person name="Zhang H."/>
        </authorList>
    </citation>
    <scope>NUCLEOTIDE SEQUENCE [LARGE SCALE GENOMIC DNA]</scope>
    <source>
        <strain evidence="9 10">JCM 16395</strain>
    </source>
</reference>
<dbReference type="Gene3D" id="2.60.420.10">
    <property type="entry name" value="Maltose phosphorylase, domain 3"/>
    <property type="match status" value="1"/>
</dbReference>
<dbReference type="GO" id="GO:0016757">
    <property type="term" value="F:glycosyltransferase activity"/>
    <property type="evidence" value="ECO:0007669"/>
    <property type="project" value="UniProtKB-KW"/>
</dbReference>
<evidence type="ECO:0000256" key="3">
    <source>
        <dbReference type="ARBA" id="ARBA00022679"/>
    </source>
</evidence>
<dbReference type="STRING" id="1291764.GCA_001311235_00991"/>
<dbReference type="InterPro" id="IPR037018">
    <property type="entry name" value="GH65_N"/>
</dbReference>
<comment type="caution">
    <text evidence="9">The sequence shown here is derived from an EMBL/GenBank/DDBJ whole genome shotgun (WGS) entry which is preliminary data.</text>
</comment>
<protein>
    <submittedName>
        <fullName evidence="9">Putative glycosyl hydrolase</fullName>
    </submittedName>
</protein>
<feature type="domain" description="Glycoside hydrolase family 65 C-terminal" evidence="7">
    <location>
        <begin position="708"/>
        <end position="761"/>
    </location>
</feature>
<feature type="domain" description="Glycoside hydrolase family 65 central catalytic" evidence="6">
    <location>
        <begin position="305"/>
        <end position="694"/>
    </location>
</feature>
<organism evidence="9 10">
    <name type="scientific">Lactococcus fujiensis JCM 16395</name>
    <dbReference type="NCBI Taxonomy" id="1291764"/>
    <lineage>
        <taxon>Bacteria</taxon>
        <taxon>Bacillati</taxon>
        <taxon>Bacillota</taxon>
        <taxon>Bacilli</taxon>
        <taxon>Lactobacillales</taxon>
        <taxon>Streptococcaceae</taxon>
        <taxon>Lactococcus</taxon>
    </lineage>
</organism>